<organism evidence="1">
    <name type="scientific">viral metagenome</name>
    <dbReference type="NCBI Taxonomy" id="1070528"/>
    <lineage>
        <taxon>unclassified sequences</taxon>
        <taxon>metagenomes</taxon>
        <taxon>organismal metagenomes</taxon>
    </lineage>
</organism>
<proteinExistence type="predicted"/>
<name>A0A6C0I4S7_9ZZZZ</name>
<sequence length="127" mass="15552">MWQAGALPEEVVHLILLFDPRFKLRDGQIVSIIPKDDERYKILHTITRTRTYIHYKYEWILPNRFRLQYALPNIIKREPYEIEGDMIDVGMDEKDDTLFYEVTIYRLKKYNPAESYMSKLQYRFQRK</sequence>
<accession>A0A6C0I4S7</accession>
<dbReference type="AlphaFoldDB" id="A0A6C0I4S7"/>
<evidence type="ECO:0000313" key="1">
    <source>
        <dbReference type="EMBL" id="QHT87143.1"/>
    </source>
</evidence>
<reference evidence="1" key="1">
    <citation type="journal article" date="2020" name="Nature">
        <title>Giant virus diversity and host interactions through global metagenomics.</title>
        <authorList>
            <person name="Schulz F."/>
            <person name="Roux S."/>
            <person name="Paez-Espino D."/>
            <person name="Jungbluth S."/>
            <person name="Walsh D.A."/>
            <person name="Denef V.J."/>
            <person name="McMahon K.D."/>
            <person name="Konstantinidis K.T."/>
            <person name="Eloe-Fadrosh E.A."/>
            <person name="Kyrpides N.C."/>
            <person name="Woyke T."/>
        </authorList>
    </citation>
    <scope>NUCLEOTIDE SEQUENCE</scope>
    <source>
        <strain evidence="1">GVMAG-M-3300023184-190</strain>
    </source>
</reference>
<dbReference type="EMBL" id="MN740084">
    <property type="protein sequence ID" value="QHT87143.1"/>
    <property type="molecule type" value="Genomic_DNA"/>
</dbReference>
<protein>
    <submittedName>
        <fullName evidence="1">Uncharacterized protein</fullName>
    </submittedName>
</protein>